<reference evidence="1" key="1">
    <citation type="journal article" date="2023" name="Plant J.">
        <title>Genome sequences and population genomics provide insights into the demographic history, inbreeding, and mutation load of two 'living fossil' tree species of Dipteronia.</title>
        <authorList>
            <person name="Feng Y."/>
            <person name="Comes H.P."/>
            <person name="Chen J."/>
            <person name="Zhu S."/>
            <person name="Lu R."/>
            <person name="Zhang X."/>
            <person name="Li P."/>
            <person name="Qiu J."/>
            <person name="Olsen K.M."/>
            <person name="Qiu Y."/>
        </authorList>
    </citation>
    <scope>NUCLEOTIDE SEQUENCE</scope>
    <source>
        <strain evidence="1">KIB01</strain>
    </source>
</reference>
<sequence length="68" mass="7705">MHAEGSDLELAVGRQPRQRRVRFRMPAGHNSGEDVGGECEDRLERRIQDLEAFVTALRDGLLNSEAER</sequence>
<protein>
    <submittedName>
        <fullName evidence="1">Uncharacterized protein</fullName>
    </submittedName>
</protein>
<name>A0AAD9XB46_9ROSI</name>
<comment type="caution">
    <text evidence="1">The sequence shown here is derived from an EMBL/GenBank/DDBJ whole genome shotgun (WGS) entry which is preliminary data.</text>
</comment>
<accession>A0AAD9XB46</accession>
<dbReference type="EMBL" id="JANJYI010000003">
    <property type="protein sequence ID" value="KAK2656239.1"/>
    <property type="molecule type" value="Genomic_DNA"/>
</dbReference>
<dbReference type="AlphaFoldDB" id="A0AAD9XB46"/>
<gene>
    <name evidence="1" type="ORF">Ddye_009291</name>
</gene>
<evidence type="ECO:0000313" key="2">
    <source>
        <dbReference type="Proteomes" id="UP001280121"/>
    </source>
</evidence>
<dbReference type="Proteomes" id="UP001280121">
    <property type="component" value="Unassembled WGS sequence"/>
</dbReference>
<organism evidence="1 2">
    <name type="scientific">Dipteronia dyeriana</name>
    <dbReference type="NCBI Taxonomy" id="168575"/>
    <lineage>
        <taxon>Eukaryota</taxon>
        <taxon>Viridiplantae</taxon>
        <taxon>Streptophyta</taxon>
        <taxon>Embryophyta</taxon>
        <taxon>Tracheophyta</taxon>
        <taxon>Spermatophyta</taxon>
        <taxon>Magnoliopsida</taxon>
        <taxon>eudicotyledons</taxon>
        <taxon>Gunneridae</taxon>
        <taxon>Pentapetalae</taxon>
        <taxon>rosids</taxon>
        <taxon>malvids</taxon>
        <taxon>Sapindales</taxon>
        <taxon>Sapindaceae</taxon>
        <taxon>Hippocastanoideae</taxon>
        <taxon>Acereae</taxon>
        <taxon>Dipteronia</taxon>
    </lineage>
</organism>
<keyword evidence="2" id="KW-1185">Reference proteome</keyword>
<evidence type="ECO:0000313" key="1">
    <source>
        <dbReference type="EMBL" id="KAK2656239.1"/>
    </source>
</evidence>
<proteinExistence type="predicted"/>